<dbReference type="GeneID" id="42365444"/>
<dbReference type="InterPro" id="IPR005755">
    <property type="entry name" value="Ribosomal_uL13_euk/arc"/>
</dbReference>
<evidence type="ECO:0000256" key="3">
    <source>
        <dbReference type="ARBA" id="ARBA00023274"/>
    </source>
</evidence>
<evidence type="ECO:0000256" key="4">
    <source>
        <dbReference type="HAMAP-Rule" id="MF_01366"/>
    </source>
</evidence>
<reference evidence="6" key="1">
    <citation type="submission" date="2019-05" db="EMBL/GenBank/DDBJ databases">
        <title>Candidatus Nanohalobium constans, a novel model system to study the DPANN nano-sized archaea: genomic and physiological characterization of a nanoarchaeon co-cultured with its chitinotrophic host.</title>
        <authorList>
            <person name="La Cono V."/>
            <person name="Arcadi E."/>
            <person name="Crisafi F."/>
            <person name="Denaro R."/>
            <person name="La Spada G."/>
            <person name="Messina E."/>
            <person name="Smedile F."/>
            <person name="Toshchakov S.V."/>
            <person name="Shevchenko M.A."/>
            <person name="Golyshin P.N."/>
            <person name="Golyshina O.V."/>
            <person name="Ferrer M."/>
            <person name="Rohde M."/>
            <person name="Mushegian A."/>
            <person name="Sorokin D.Y."/>
            <person name="Giuliano L."/>
            <person name="Yakimov M.M."/>
        </authorList>
    </citation>
    <scope>NUCLEOTIDE SEQUENCE [LARGE SCALE GENOMIC DNA]</scope>
    <source>
        <strain evidence="6">LC1Nh</strain>
    </source>
</reference>
<sequence length="138" mass="15708">MKVINAEGKVLGRLASEVAEIARDGEEVAVVNSSKAVISGDEKNVKEKYQQKYERGRRDTGPYYPKRADKILKRTIRNMLPFKESDGREQFKNVKTYLGIPERMEEEVEEAEAKEGDDLKHRNYVKLGEVSEFIGGAE</sequence>
<evidence type="ECO:0000313" key="6">
    <source>
        <dbReference type="Proteomes" id="UP000377803"/>
    </source>
</evidence>
<keyword evidence="6" id="KW-1185">Reference proteome</keyword>
<gene>
    <name evidence="5" type="primary">rpl13p</name>
    <name evidence="4" type="synonym">rpl13</name>
    <name evidence="5" type="ORF">LC1Nh_1049</name>
</gene>
<dbReference type="PANTHER" id="PTHR11545">
    <property type="entry name" value="RIBOSOMAL PROTEIN L13"/>
    <property type="match status" value="1"/>
</dbReference>
<dbReference type="Pfam" id="PF00572">
    <property type="entry name" value="Ribosomal_L13"/>
    <property type="match status" value="1"/>
</dbReference>
<evidence type="ECO:0000313" key="5">
    <source>
        <dbReference type="EMBL" id="QGA80921.1"/>
    </source>
</evidence>
<dbReference type="AlphaFoldDB" id="A0A5Q0UHU8"/>
<keyword evidence="3 4" id="KW-0687">Ribonucleoprotein</keyword>
<evidence type="ECO:0000256" key="2">
    <source>
        <dbReference type="ARBA" id="ARBA00022980"/>
    </source>
</evidence>
<dbReference type="KEGG" id="ncon:LC1Nh_1049"/>
<dbReference type="Gene3D" id="3.90.1180.10">
    <property type="entry name" value="Ribosomal protein L13"/>
    <property type="match status" value="1"/>
</dbReference>
<dbReference type="GO" id="GO:0006412">
    <property type="term" value="P:translation"/>
    <property type="evidence" value="ECO:0007669"/>
    <property type="project" value="UniProtKB-UniRule"/>
</dbReference>
<dbReference type="RefSeq" id="WP_153550666.1">
    <property type="nucleotide sequence ID" value="NZ_CP040089.1"/>
</dbReference>
<protein>
    <recommendedName>
        <fullName evidence="4">Large ribosomal subunit protein uL13</fullName>
    </recommendedName>
</protein>
<dbReference type="NCBIfam" id="NF005004">
    <property type="entry name" value="PRK06394.1"/>
    <property type="match status" value="1"/>
</dbReference>
<keyword evidence="2 4" id="KW-0689">Ribosomal protein</keyword>
<dbReference type="EMBL" id="CP040089">
    <property type="protein sequence ID" value="QGA80921.1"/>
    <property type="molecule type" value="Genomic_DNA"/>
</dbReference>
<comment type="similarity">
    <text evidence="1 4">Belongs to the universal ribosomal protein uL13 family.</text>
</comment>
<dbReference type="PANTHER" id="PTHR11545:SF3">
    <property type="entry name" value="LARGE RIBOSOMAL SUBUNIT PROTEIN UL13"/>
    <property type="match status" value="1"/>
</dbReference>
<dbReference type="HAMAP" id="MF_01366">
    <property type="entry name" value="Ribosomal_uL13"/>
    <property type="match status" value="1"/>
</dbReference>
<organism evidence="5 6">
    <name type="scientific">Candidatus Nanohalobium constans</name>
    <dbReference type="NCBI Taxonomy" id="2565781"/>
    <lineage>
        <taxon>Archaea</taxon>
        <taxon>Candidatus Nanohalarchaeota</taxon>
        <taxon>Candidatus Nanohalobia</taxon>
        <taxon>Candidatus Nanohalobiales</taxon>
        <taxon>Candidatus Nanohalobiaceae</taxon>
        <taxon>Candidatus Nanohalobium</taxon>
    </lineage>
</organism>
<comment type="subunit">
    <text evidence="4">Part of the 50S ribosomal subunit.</text>
</comment>
<dbReference type="InterPro" id="IPR005822">
    <property type="entry name" value="Ribosomal_uL13"/>
</dbReference>
<proteinExistence type="inferred from homology"/>
<dbReference type="NCBIfam" id="TIGR01077">
    <property type="entry name" value="L13_A_E"/>
    <property type="match status" value="1"/>
</dbReference>
<evidence type="ECO:0000256" key="1">
    <source>
        <dbReference type="ARBA" id="ARBA00006227"/>
    </source>
</evidence>
<name>A0A5Q0UHU8_9ARCH</name>
<dbReference type="Proteomes" id="UP000377803">
    <property type="component" value="Chromosome"/>
</dbReference>
<dbReference type="SUPFAM" id="SSF52161">
    <property type="entry name" value="Ribosomal protein L13"/>
    <property type="match status" value="1"/>
</dbReference>
<dbReference type="GO" id="GO:0003735">
    <property type="term" value="F:structural constituent of ribosome"/>
    <property type="evidence" value="ECO:0007669"/>
    <property type="project" value="UniProtKB-UniRule"/>
</dbReference>
<accession>A0A5Q0UHU8</accession>
<dbReference type="InterPro" id="IPR005823">
    <property type="entry name" value="Ribosomal_uL13_bac-type"/>
</dbReference>
<dbReference type="PIRSF" id="PIRSF002181">
    <property type="entry name" value="Ribosomal_L13"/>
    <property type="match status" value="1"/>
</dbReference>
<dbReference type="GO" id="GO:0017148">
    <property type="term" value="P:negative regulation of translation"/>
    <property type="evidence" value="ECO:0007669"/>
    <property type="project" value="TreeGrafter"/>
</dbReference>
<dbReference type="GO" id="GO:0003729">
    <property type="term" value="F:mRNA binding"/>
    <property type="evidence" value="ECO:0007669"/>
    <property type="project" value="TreeGrafter"/>
</dbReference>
<dbReference type="InterPro" id="IPR036899">
    <property type="entry name" value="Ribosomal_uL13_sf"/>
</dbReference>
<comment type="function">
    <text evidence="4">This protein is one of the early assembly proteins of the 50S ribosomal subunit, although it is not seen to bind rRNA by itself. It is important during the early stages of 50S assembly.</text>
</comment>
<dbReference type="GO" id="GO:0022625">
    <property type="term" value="C:cytosolic large ribosomal subunit"/>
    <property type="evidence" value="ECO:0007669"/>
    <property type="project" value="UniProtKB-UniRule"/>
</dbReference>
<dbReference type="OrthoDB" id="7668at2157"/>